<dbReference type="OrthoDB" id="2590241at2759"/>
<sequence>MLFLSVILLLLFSSLAIHIGVVNAQLADQSPDLKHPQNQCGVRAWVRAPDLVPGQIIEGDARIKLEGDCPEVESYSLGLRYKERVFWEIRKSDMPPTEWNTYEDAEQAPEKWVHEEERLGFETKWPFAAEQHSGPGPRVFVQEFSLLVPYTNYPPGVDLNTGAHDTSRSVINVESIYEYFAEIRGTNGTRKEVQAGMTSFTPLIPAEISGGASFNITLENDQPREIAHDPLGSNYTLEIRLPEFFQGTTTDASVIISRSGYTNRTDKPISICPSPSSSPTPAFTKPHIEGYRYGILHKFNTQLSALHPERDYRKSLYHECTPVTFPDGVSHGADHGVLAVTTSAPISVPVSIDHYMPIDFKSYYQSYEGLLWLDLQVTRDPAEPLTEEEQRWVIPLTSLYEKDDYDWLSSDPFSPTRHLRGNTTISIQPHPALGGCSTAQQPPVHYLSTNARAPVFIDPQMHPLRFHVSLSPPKEKRNSTGTSLLQRTTHSNGSSPIAVKQLANALTPRLAWPQPQNG</sequence>
<feature type="chain" id="PRO_5002215966" description="Arrestin-like N-terminal domain-containing protein" evidence="2">
    <location>
        <begin position="17"/>
        <end position="518"/>
    </location>
</feature>
<dbReference type="EMBL" id="KN839852">
    <property type="protein sequence ID" value="KIJ63036.1"/>
    <property type="molecule type" value="Genomic_DNA"/>
</dbReference>
<reference evidence="3 4" key="1">
    <citation type="submission" date="2014-04" db="EMBL/GenBank/DDBJ databases">
        <title>Evolutionary Origins and Diversification of the Mycorrhizal Mutualists.</title>
        <authorList>
            <consortium name="DOE Joint Genome Institute"/>
            <consortium name="Mycorrhizal Genomics Consortium"/>
            <person name="Kohler A."/>
            <person name="Kuo A."/>
            <person name="Nagy L.G."/>
            <person name="Floudas D."/>
            <person name="Copeland A."/>
            <person name="Barry K.W."/>
            <person name="Cichocki N."/>
            <person name="Veneault-Fourrey C."/>
            <person name="LaButti K."/>
            <person name="Lindquist E.A."/>
            <person name="Lipzen A."/>
            <person name="Lundell T."/>
            <person name="Morin E."/>
            <person name="Murat C."/>
            <person name="Riley R."/>
            <person name="Ohm R."/>
            <person name="Sun H."/>
            <person name="Tunlid A."/>
            <person name="Henrissat B."/>
            <person name="Grigoriev I.V."/>
            <person name="Hibbett D.S."/>
            <person name="Martin F."/>
        </authorList>
    </citation>
    <scope>NUCLEOTIDE SEQUENCE [LARGE SCALE GENOMIC DNA]</scope>
    <source>
        <strain evidence="3 4">MD-312</strain>
    </source>
</reference>
<feature type="signal peptide" evidence="2">
    <location>
        <begin position="1"/>
        <end position="16"/>
    </location>
</feature>
<evidence type="ECO:0000313" key="3">
    <source>
        <dbReference type="EMBL" id="KIJ63036.1"/>
    </source>
</evidence>
<evidence type="ECO:0000256" key="1">
    <source>
        <dbReference type="SAM" id="MobiDB-lite"/>
    </source>
</evidence>
<dbReference type="Proteomes" id="UP000053820">
    <property type="component" value="Unassembled WGS sequence"/>
</dbReference>
<organism evidence="3 4">
    <name type="scientific">Hydnomerulius pinastri MD-312</name>
    <dbReference type="NCBI Taxonomy" id="994086"/>
    <lineage>
        <taxon>Eukaryota</taxon>
        <taxon>Fungi</taxon>
        <taxon>Dikarya</taxon>
        <taxon>Basidiomycota</taxon>
        <taxon>Agaricomycotina</taxon>
        <taxon>Agaricomycetes</taxon>
        <taxon>Agaricomycetidae</taxon>
        <taxon>Boletales</taxon>
        <taxon>Boletales incertae sedis</taxon>
        <taxon>Leucogyrophana</taxon>
    </lineage>
</organism>
<proteinExistence type="predicted"/>
<evidence type="ECO:0000256" key="2">
    <source>
        <dbReference type="SAM" id="SignalP"/>
    </source>
</evidence>
<evidence type="ECO:0000313" key="4">
    <source>
        <dbReference type="Proteomes" id="UP000053820"/>
    </source>
</evidence>
<protein>
    <recommendedName>
        <fullName evidence="5">Arrestin-like N-terminal domain-containing protein</fullName>
    </recommendedName>
</protein>
<feature type="region of interest" description="Disordered" evidence="1">
    <location>
        <begin position="469"/>
        <end position="496"/>
    </location>
</feature>
<evidence type="ECO:0008006" key="5">
    <source>
        <dbReference type="Google" id="ProtNLM"/>
    </source>
</evidence>
<name>A0A0C9WDH4_9AGAM</name>
<dbReference type="AlphaFoldDB" id="A0A0C9WDH4"/>
<accession>A0A0C9WDH4</accession>
<keyword evidence="4" id="KW-1185">Reference proteome</keyword>
<feature type="compositionally biased region" description="Polar residues" evidence="1">
    <location>
        <begin position="479"/>
        <end position="495"/>
    </location>
</feature>
<keyword evidence="2" id="KW-0732">Signal</keyword>
<gene>
    <name evidence="3" type="ORF">HYDPIDRAFT_41307</name>
</gene>
<dbReference type="HOGENOM" id="CLU_518806_0_0_1"/>